<name>A0A8H5QCA4_GIBSU</name>
<dbReference type="Proteomes" id="UP000547976">
    <property type="component" value="Unassembled WGS sequence"/>
</dbReference>
<keyword evidence="3" id="KW-1185">Reference proteome</keyword>
<organism evidence="2 3">
    <name type="scientific">Gibberella subglutinans</name>
    <name type="common">Fusarium subglutinans</name>
    <dbReference type="NCBI Taxonomy" id="42677"/>
    <lineage>
        <taxon>Eukaryota</taxon>
        <taxon>Fungi</taxon>
        <taxon>Dikarya</taxon>
        <taxon>Ascomycota</taxon>
        <taxon>Pezizomycotina</taxon>
        <taxon>Sordariomycetes</taxon>
        <taxon>Hypocreomycetidae</taxon>
        <taxon>Hypocreales</taxon>
        <taxon>Nectriaceae</taxon>
        <taxon>Fusarium</taxon>
        <taxon>Fusarium fujikuroi species complex</taxon>
    </lineage>
</organism>
<sequence length="176" mass="18264">MAPSRRAPRNSSGQLAPAEGVFADYEGNIEAKAGQSSRNAIGAAENALVLAEVVKNLLDSLDMIVGEQSPELAPSSIDSVLRAAHVGRSGSGSGSARGAPRFDDTPIPIDLTAGSPSAQKRKAPQVIDLDSDEDLVQFEEPEGQTQDGIPTTSRPFPAGPFIVSDSIPCGNGRKDI</sequence>
<evidence type="ECO:0000313" key="2">
    <source>
        <dbReference type="EMBL" id="KAF5611842.1"/>
    </source>
</evidence>
<feature type="region of interest" description="Disordered" evidence="1">
    <location>
        <begin position="86"/>
        <end position="176"/>
    </location>
</feature>
<accession>A0A8H5QCA4</accession>
<dbReference type="OrthoDB" id="5103968at2759"/>
<feature type="compositionally biased region" description="Acidic residues" evidence="1">
    <location>
        <begin position="129"/>
        <end position="142"/>
    </location>
</feature>
<feature type="compositionally biased region" description="Polar residues" evidence="1">
    <location>
        <begin position="143"/>
        <end position="154"/>
    </location>
</feature>
<comment type="caution">
    <text evidence="2">The sequence shown here is derived from an EMBL/GenBank/DDBJ whole genome shotgun (WGS) entry which is preliminary data.</text>
</comment>
<dbReference type="AlphaFoldDB" id="A0A8H5QCA4"/>
<reference evidence="2 3" key="1">
    <citation type="submission" date="2020-05" db="EMBL/GenBank/DDBJ databases">
        <title>Identification and distribution of gene clusters putatively required for synthesis of sphingolipid metabolism inhibitors in phylogenetically diverse species of the filamentous fungus Fusarium.</title>
        <authorList>
            <person name="Kim H.-S."/>
            <person name="Busman M."/>
            <person name="Brown D.W."/>
            <person name="Divon H."/>
            <person name="Uhlig S."/>
            <person name="Proctor R.H."/>
        </authorList>
    </citation>
    <scope>NUCLEOTIDE SEQUENCE [LARGE SCALE GENOMIC DNA]</scope>
    <source>
        <strain evidence="2 3">NRRL 66333</strain>
    </source>
</reference>
<evidence type="ECO:0000256" key="1">
    <source>
        <dbReference type="SAM" id="MobiDB-lite"/>
    </source>
</evidence>
<protein>
    <submittedName>
        <fullName evidence="2">Uncharacterized protein</fullName>
    </submittedName>
</protein>
<proteinExistence type="predicted"/>
<evidence type="ECO:0000313" key="3">
    <source>
        <dbReference type="Proteomes" id="UP000547976"/>
    </source>
</evidence>
<dbReference type="RefSeq" id="XP_036542512.1">
    <property type="nucleotide sequence ID" value="XM_036679580.1"/>
</dbReference>
<dbReference type="GeneID" id="59314298"/>
<gene>
    <name evidence="2" type="ORF">FSUBG_1869</name>
</gene>
<dbReference type="EMBL" id="JAAOAV010000016">
    <property type="protein sequence ID" value="KAF5611842.1"/>
    <property type="molecule type" value="Genomic_DNA"/>
</dbReference>